<gene>
    <name evidence="4" type="ORF">DOO78_22420</name>
</gene>
<proteinExistence type="predicted"/>
<dbReference type="PANTHER" id="PTHR35936:SF17">
    <property type="entry name" value="ARGININE-BINDING EXTRACELLULAR PROTEIN ARTP"/>
    <property type="match status" value="1"/>
</dbReference>
<protein>
    <submittedName>
        <fullName evidence="4">Quinoprotein dehydrogenase-associated putative ABC transporter substrate-binding protein</fullName>
    </submittedName>
</protein>
<name>A0A327M1U3_9PROT</name>
<evidence type="ECO:0000313" key="5">
    <source>
        <dbReference type="Proteomes" id="UP000249065"/>
    </source>
</evidence>
<dbReference type="SMART" id="SM00062">
    <property type="entry name" value="PBPb"/>
    <property type="match status" value="1"/>
</dbReference>
<feature type="signal peptide" evidence="2">
    <location>
        <begin position="1"/>
        <end position="23"/>
    </location>
</feature>
<accession>A0A327M1U3</accession>
<dbReference type="Proteomes" id="UP000249065">
    <property type="component" value="Unassembled WGS sequence"/>
</dbReference>
<dbReference type="Pfam" id="PF00497">
    <property type="entry name" value="SBP_bac_3"/>
    <property type="match status" value="1"/>
</dbReference>
<evidence type="ECO:0000259" key="3">
    <source>
        <dbReference type="SMART" id="SM00062"/>
    </source>
</evidence>
<dbReference type="PANTHER" id="PTHR35936">
    <property type="entry name" value="MEMBRANE-BOUND LYTIC MUREIN TRANSGLYCOSYLASE F"/>
    <property type="match status" value="1"/>
</dbReference>
<dbReference type="InterPro" id="IPR022448">
    <property type="entry name" value="Quinoprotein_dehydrogenase"/>
</dbReference>
<keyword evidence="1 2" id="KW-0732">Signal</keyword>
<evidence type="ECO:0000256" key="2">
    <source>
        <dbReference type="SAM" id="SignalP"/>
    </source>
</evidence>
<dbReference type="RefSeq" id="WP_111472120.1">
    <property type="nucleotide sequence ID" value="NZ_QLIX01000026.1"/>
</dbReference>
<keyword evidence="5" id="KW-1185">Reference proteome</keyword>
<dbReference type="AlphaFoldDB" id="A0A327M1U3"/>
<sequence>MRRRAVPGLALALAALLARPAAAETGDLVATDALRVCADPANLPFSNERGEGFENRIAALLAQALDRRLDYVFFPQVQGFVRNTLRAGRCDLVMGTVAGDELLQNTNPYYHTTYVIAFRRDHPVPERLDDPAMRALRLGAIARTPPTDLLLRNRLIGNTRFFPLAVDTRHEAPGAELLRAVAAGELDAALVWGPIAGYQITVQGLPLAMRALPTEPGVARMDYRITMGVRAEETEWRRRINAAIREHQAEIDGILRDYGVPLLDAEGRLQAP</sequence>
<dbReference type="SUPFAM" id="SSF53850">
    <property type="entry name" value="Periplasmic binding protein-like II"/>
    <property type="match status" value="1"/>
</dbReference>
<organism evidence="4 5">
    <name type="scientific">Roseicella frigidaeris</name>
    <dbReference type="NCBI Taxonomy" id="2230885"/>
    <lineage>
        <taxon>Bacteria</taxon>
        <taxon>Pseudomonadati</taxon>
        <taxon>Pseudomonadota</taxon>
        <taxon>Alphaproteobacteria</taxon>
        <taxon>Acetobacterales</taxon>
        <taxon>Roseomonadaceae</taxon>
        <taxon>Roseicella</taxon>
    </lineage>
</organism>
<dbReference type="OrthoDB" id="176845at2"/>
<feature type="chain" id="PRO_5016457137" evidence="2">
    <location>
        <begin position="24"/>
        <end position="272"/>
    </location>
</feature>
<evidence type="ECO:0000313" key="4">
    <source>
        <dbReference type="EMBL" id="RAI56113.1"/>
    </source>
</evidence>
<comment type="caution">
    <text evidence="4">The sequence shown here is derived from an EMBL/GenBank/DDBJ whole genome shotgun (WGS) entry which is preliminary data.</text>
</comment>
<feature type="domain" description="Solute-binding protein family 3/N-terminal" evidence="3">
    <location>
        <begin position="33"/>
        <end position="262"/>
    </location>
</feature>
<dbReference type="InterPro" id="IPR001638">
    <property type="entry name" value="Solute-binding_3/MltF_N"/>
</dbReference>
<dbReference type="Gene3D" id="3.40.190.10">
    <property type="entry name" value="Periplasmic binding protein-like II"/>
    <property type="match status" value="2"/>
</dbReference>
<dbReference type="EMBL" id="QLIX01000026">
    <property type="protein sequence ID" value="RAI56113.1"/>
    <property type="molecule type" value="Genomic_DNA"/>
</dbReference>
<evidence type="ECO:0000256" key="1">
    <source>
        <dbReference type="ARBA" id="ARBA00022729"/>
    </source>
</evidence>
<reference evidence="5" key="1">
    <citation type="submission" date="2018-06" db="EMBL/GenBank/DDBJ databases">
        <authorList>
            <person name="Khan S.A."/>
        </authorList>
    </citation>
    <scope>NUCLEOTIDE SEQUENCE [LARGE SCALE GENOMIC DNA]</scope>
    <source>
        <strain evidence="5">DB-1506</strain>
    </source>
</reference>
<dbReference type="NCBIfam" id="TIGR03871">
    <property type="entry name" value="ABC_peri_MoxJ_2"/>
    <property type="match status" value="1"/>
</dbReference>